<reference evidence="3" key="1">
    <citation type="journal article" date="2010" name="Nature">
        <title>The Amphimedon queenslandica genome and the evolution of animal complexity.</title>
        <authorList>
            <person name="Srivastava M."/>
            <person name="Simakov O."/>
            <person name="Chapman J."/>
            <person name="Fahey B."/>
            <person name="Gauthier M.E."/>
            <person name="Mitros T."/>
            <person name="Richards G.S."/>
            <person name="Conaco C."/>
            <person name="Dacre M."/>
            <person name="Hellsten U."/>
            <person name="Larroux C."/>
            <person name="Putnam N.H."/>
            <person name="Stanke M."/>
            <person name="Adamska M."/>
            <person name="Darling A."/>
            <person name="Degnan S.M."/>
            <person name="Oakley T.H."/>
            <person name="Plachetzki D.C."/>
            <person name="Zhai Y."/>
            <person name="Adamski M."/>
            <person name="Calcino A."/>
            <person name="Cummins S.F."/>
            <person name="Goodstein D.M."/>
            <person name="Harris C."/>
            <person name="Jackson D.J."/>
            <person name="Leys S.P."/>
            <person name="Shu S."/>
            <person name="Woodcroft B.J."/>
            <person name="Vervoort M."/>
            <person name="Kosik K.S."/>
            <person name="Manning G."/>
            <person name="Degnan B.M."/>
            <person name="Rokhsar D.S."/>
        </authorList>
    </citation>
    <scope>NUCLEOTIDE SEQUENCE [LARGE SCALE GENOMIC DNA]</scope>
</reference>
<organism evidence="2 3">
    <name type="scientific">Amphimedon queenslandica</name>
    <name type="common">Sponge</name>
    <dbReference type="NCBI Taxonomy" id="400682"/>
    <lineage>
        <taxon>Eukaryota</taxon>
        <taxon>Metazoa</taxon>
        <taxon>Porifera</taxon>
        <taxon>Demospongiae</taxon>
        <taxon>Heteroscleromorpha</taxon>
        <taxon>Haplosclerida</taxon>
        <taxon>Niphatidae</taxon>
        <taxon>Amphimedon</taxon>
    </lineage>
</organism>
<evidence type="ECO:0000313" key="2">
    <source>
        <dbReference type="EnsemblMetazoa" id="XP_011404417.2"/>
    </source>
</evidence>
<feature type="region of interest" description="Disordered" evidence="1">
    <location>
        <begin position="683"/>
        <end position="742"/>
    </location>
</feature>
<protein>
    <submittedName>
        <fullName evidence="2">Uncharacterized protein</fullName>
    </submittedName>
</protein>
<dbReference type="PANTHER" id="PTHR21963:SF1">
    <property type="entry name" value="SPERM-ASSOCIATED ANTIGEN 17"/>
    <property type="match status" value="1"/>
</dbReference>
<feature type="region of interest" description="Disordered" evidence="1">
    <location>
        <begin position="892"/>
        <end position="926"/>
    </location>
</feature>
<feature type="compositionally biased region" description="Acidic residues" evidence="1">
    <location>
        <begin position="202"/>
        <end position="212"/>
    </location>
</feature>
<dbReference type="RefSeq" id="XP_011404417.2">
    <property type="nucleotide sequence ID" value="XM_011406115.2"/>
</dbReference>
<feature type="compositionally biased region" description="Low complexity" evidence="1">
    <location>
        <begin position="709"/>
        <end position="732"/>
    </location>
</feature>
<evidence type="ECO:0000256" key="1">
    <source>
        <dbReference type="SAM" id="MobiDB-lite"/>
    </source>
</evidence>
<name>A0AAN0IN60_AMPQE</name>
<evidence type="ECO:0000313" key="3">
    <source>
        <dbReference type="Proteomes" id="UP000007879"/>
    </source>
</evidence>
<dbReference type="GeneID" id="105313018"/>
<reference evidence="2" key="2">
    <citation type="submission" date="2024-06" db="UniProtKB">
        <authorList>
            <consortium name="EnsemblMetazoa"/>
        </authorList>
    </citation>
    <scope>IDENTIFICATION</scope>
</reference>
<dbReference type="EnsemblMetazoa" id="XM_011406115.2">
    <property type="protein sequence ID" value="XP_011404417.2"/>
    <property type="gene ID" value="LOC105313018"/>
</dbReference>
<feature type="compositionally biased region" description="Basic and acidic residues" evidence="1">
    <location>
        <begin position="913"/>
        <end position="926"/>
    </location>
</feature>
<sequence>MSKNKKSKANPDTVNWDEGLIKEQLKDDKWQPFVIYLVPGDASSHKAVDSLISAIDTKTRRLFSSFNKDKILSIAKDDAKLASAGASGGGGRKSKQASAPTPKPLFVEVCQSVVTSLSSGDIPASLVARLIKYIVIKSRTSDLIAKEAPQKVGTCYSSAKAKGGAVAGRASKKGKVTPANEADKFPMPEKCSTDMKKRGEDAESQYIDDEPDPGPNSYIVITGYNDTEVLSHLTQIGVAVDVLIKFKCTLSSDHTDIETDDNENLKIEVAKFWSSLEETISSSAASSSLRDIAILEMNCKCEAEIDEKDFGAKIFSQLAMEAYSIINYQRQYSYYLQYLDMKSVPFSSVSSQSELSDASSCIPEGEKLKQIDMRYYKEQIEKIPPEVLNPSAILSCMLDQVELSLSNSDVAPLDMNMFHPETLTNFNDILKSLPSLENNEEVHACGSVEVIHEKDHDQLAFICSAKKFQLKHHPSLLNLFTPPVLSPSLNLTLQKQFQALKQCLSAIPSFQVDSFIHMCLAILSMEHVAPPNTAKEVPVNLLATNTSLVFDFPFDILLEQKELNGASLSGTEDSSSFTSSPLKQFFDLSNYKVVEPLSKDVILQVIEKHWKTHPYLQIYHQKITNSLVVAMHSGYSREVSKSNWQRHVHSKVGFSNFLSYIANRVGDIVEAAAKEDARIKNEAEETLQEHEASFKEKQEASVGTPLPESKASSAKSGSKKSNNSSAKTKPNSTVVVDSNPEKIPSPSFEERKLFTGYDVGDQVLLCNGSHASGFTMDGVKITSEHIQFTHKPASLIVSMIHNDVSLSASFSINSEITTVAPVASSQNPNSDALIDESSVQSNLMNCNPITQPPASILFGAFKGQCGKNLKFTFSQYGSNGNGVLPAYPKSESELRKLQQSQVPDSAQSSRPTSQDKKASKKQQEEQQRLLEQQALESKNREILMQKVLSEKKILYSGNMHQKLCVTTSSDLCITFSTMVHNIPDDIESTVVRQYYPTSVPPSLASEVSRIYFDDGCVLKTMGNGCLSILCHDGKIYNSVPSSIKGVTKDTSDSGNRVSFHNVQDVIDLDSWLVTFPDGKREIVKVKKHEDKGENAEDDSIQNSPSDSFCRKLESLRTYVVIDPKTKDVLMTREDNVLILKKSSGCVVVEHADGTRITSTPTSFTFQHPFFATTSYEGINCKLDLPSSDIISYSNAKYVIDNNLKKYSITIDNDGKVQYSFGQSVYTMYHNGTDKILSATDSTGVSYDVDGFGHISINGKGSGSTPKEFLPHFFMIQDNDSGYEIHNASVVKDIVCNARQESETLVVEKELTECPNCCSTLLLSTFSNMEQHFSEAESVIPDAFVVTLCSDNTEVNGLAGKKFGVNVGKSLDVGNKSMKKSCPKHKEHSGYKQRQFVHSSDPDLFNAFKTQLSLFLKWKHDISTKNESVLPTVPDKQQSSFDALLSPETLMKHYRSVWEASYAAVAIEDEERSNISMCKSKANNGEDTLELKRKITGKHFLPYFESRFGLEFLQFVFGKNEQSSNIILKHTENACTSEVSDIVPTHAESKVHVAAKMSHPSNVMKRRVSCGFCITPEKIDFGIVKEGHCYSAQCSLRNMGITANGFNIRSLAASTGIKVIYTPSIVTPGMAVNFTVELLAVTDRICYENKKLMFYQELEIKTDTGMIYLPIEACIVYTEK</sequence>
<dbReference type="InterPro" id="IPR026173">
    <property type="entry name" value="SPAG17"/>
</dbReference>
<dbReference type="GO" id="GO:1990716">
    <property type="term" value="C:axonemal central apparatus"/>
    <property type="evidence" value="ECO:0007669"/>
    <property type="project" value="TreeGrafter"/>
</dbReference>
<dbReference type="KEGG" id="aqu:105313018"/>
<feature type="compositionally biased region" description="Polar residues" evidence="1">
    <location>
        <begin position="897"/>
        <end position="912"/>
    </location>
</feature>
<accession>A0AAN0IN60</accession>
<feature type="region of interest" description="Disordered" evidence="1">
    <location>
        <begin position="170"/>
        <end position="214"/>
    </location>
</feature>
<dbReference type="Pfam" id="PF14874">
    <property type="entry name" value="PapD-like"/>
    <property type="match status" value="1"/>
</dbReference>
<dbReference type="GO" id="GO:1904158">
    <property type="term" value="P:axonemal central apparatus assembly"/>
    <property type="evidence" value="ECO:0007669"/>
    <property type="project" value="TreeGrafter"/>
</dbReference>
<feature type="compositionally biased region" description="Basic and acidic residues" evidence="1">
    <location>
        <begin position="181"/>
        <end position="201"/>
    </location>
</feature>
<dbReference type="PANTHER" id="PTHR21963">
    <property type="entry name" value="PF6"/>
    <property type="match status" value="1"/>
</dbReference>
<keyword evidence="3" id="KW-1185">Reference proteome</keyword>
<feature type="compositionally biased region" description="Basic and acidic residues" evidence="1">
    <location>
        <begin position="683"/>
        <end position="699"/>
    </location>
</feature>
<proteinExistence type="predicted"/>
<dbReference type="Proteomes" id="UP000007879">
    <property type="component" value="Unassembled WGS sequence"/>
</dbReference>